<evidence type="ECO:0000313" key="2">
    <source>
        <dbReference type="EMBL" id="CAA9315014.1"/>
    </source>
</evidence>
<proteinExistence type="predicted"/>
<keyword evidence="1" id="KW-0732">Signal</keyword>
<name>A0A6J4KZ17_9SPHI</name>
<feature type="chain" id="PRO_5026848697" description="DUF2911 domain-containing protein" evidence="1">
    <location>
        <begin position="27"/>
        <end position="183"/>
    </location>
</feature>
<reference evidence="2" key="1">
    <citation type="submission" date="2020-02" db="EMBL/GenBank/DDBJ databases">
        <authorList>
            <person name="Meier V. D."/>
        </authorList>
    </citation>
    <scope>NUCLEOTIDE SEQUENCE</scope>
    <source>
        <strain evidence="2">AVDCRST_MAG56</strain>
    </source>
</reference>
<dbReference type="AlphaFoldDB" id="A0A6J4KZ17"/>
<dbReference type="EMBL" id="CADCTQ010000541">
    <property type="protein sequence ID" value="CAA9315014.1"/>
    <property type="molecule type" value="Genomic_DNA"/>
</dbReference>
<accession>A0A6J4KZ17</accession>
<evidence type="ECO:0008006" key="3">
    <source>
        <dbReference type="Google" id="ProtNLM"/>
    </source>
</evidence>
<dbReference type="InterPro" id="IPR021314">
    <property type="entry name" value="DUF2911"/>
</dbReference>
<organism evidence="2">
    <name type="scientific">uncultured Cytophagales bacterium</name>
    <dbReference type="NCBI Taxonomy" id="158755"/>
    <lineage>
        <taxon>Bacteria</taxon>
        <taxon>Pseudomonadati</taxon>
        <taxon>Bacteroidota</taxon>
        <taxon>Sphingobacteriia</taxon>
        <taxon>Sphingobacteriales</taxon>
        <taxon>environmental samples</taxon>
    </lineage>
</organism>
<evidence type="ECO:0000256" key="1">
    <source>
        <dbReference type="SAM" id="SignalP"/>
    </source>
</evidence>
<sequence length="183" mass="20218">MKTAAKRSLFSTLWVVLVLLSTTAFAQDEDKSKRPSPPAKATGKVGNTTITIDYSRPSVKGRNVWSELAPYGQVWRTGANEATTFEVNNDVTVEGKALPAGKYSLFTIPGENEWTVIFNKEPKQWGAYKYDEKKDALRVTVKPKKAPKMTEQFTINVNKGTVAMLWENAQVDFKVAPSTGGAQ</sequence>
<dbReference type="Pfam" id="PF11138">
    <property type="entry name" value="DUF2911"/>
    <property type="match status" value="1"/>
</dbReference>
<feature type="signal peptide" evidence="1">
    <location>
        <begin position="1"/>
        <end position="26"/>
    </location>
</feature>
<gene>
    <name evidence="2" type="ORF">AVDCRST_MAG56-6631</name>
</gene>
<protein>
    <recommendedName>
        <fullName evidence="3">DUF2911 domain-containing protein</fullName>
    </recommendedName>
</protein>